<feature type="non-terminal residue" evidence="9">
    <location>
        <position position="1"/>
    </location>
</feature>
<comment type="similarity">
    <text evidence="2 8">Belongs to the glycosyltransferase 92 family.</text>
</comment>
<proteinExistence type="inferred from homology"/>
<evidence type="ECO:0000256" key="1">
    <source>
        <dbReference type="ARBA" id="ARBA00004167"/>
    </source>
</evidence>
<reference evidence="9 10" key="1">
    <citation type="submission" date="2015-12" db="EMBL/GenBank/DDBJ databases">
        <title>The genome of Folsomia candida.</title>
        <authorList>
            <person name="Faddeeva A."/>
            <person name="Derks M.F."/>
            <person name="Anvar Y."/>
            <person name="Smit S."/>
            <person name="Van Straalen N."/>
            <person name="Roelofs D."/>
        </authorList>
    </citation>
    <scope>NUCLEOTIDE SEQUENCE [LARGE SCALE GENOMIC DNA]</scope>
    <source>
        <strain evidence="9 10">VU population</strain>
        <tissue evidence="9">Whole body</tissue>
    </source>
</reference>
<dbReference type="EC" id="2.4.1.-" evidence="8"/>
<evidence type="ECO:0000256" key="5">
    <source>
        <dbReference type="ARBA" id="ARBA00022692"/>
    </source>
</evidence>
<dbReference type="Proteomes" id="UP000198287">
    <property type="component" value="Unassembled WGS sequence"/>
</dbReference>
<evidence type="ECO:0000256" key="6">
    <source>
        <dbReference type="ARBA" id="ARBA00022989"/>
    </source>
</evidence>
<feature type="transmembrane region" description="Helical" evidence="8">
    <location>
        <begin position="29"/>
        <end position="51"/>
    </location>
</feature>
<dbReference type="InterPro" id="IPR008166">
    <property type="entry name" value="Glyco_transf_92"/>
</dbReference>
<dbReference type="Pfam" id="PF01697">
    <property type="entry name" value="Glyco_transf_92"/>
    <property type="match status" value="1"/>
</dbReference>
<dbReference type="PANTHER" id="PTHR21461">
    <property type="entry name" value="GLYCOSYLTRANSFERASE FAMILY 92 PROTEIN"/>
    <property type="match status" value="1"/>
</dbReference>
<gene>
    <name evidence="9" type="ORF">Fcan01_10288</name>
</gene>
<comment type="caution">
    <text evidence="9">The sequence shown here is derived from an EMBL/GenBank/DDBJ whole genome shotgun (WGS) entry which is preliminary data.</text>
</comment>
<evidence type="ECO:0000256" key="4">
    <source>
        <dbReference type="ARBA" id="ARBA00022679"/>
    </source>
</evidence>
<dbReference type="GO" id="GO:0005737">
    <property type="term" value="C:cytoplasm"/>
    <property type="evidence" value="ECO:0007669"/>
    <property type="project" value="TreeGrafter"/>
</dbReference>
<dbReference type="EMBL" id="LNIX01000005">
    <property type="protein sequence ID" value="OXA54402.1"/>
    <property type="molecule type" value="Genomic_DNA"/>
</dbReference>
<dbReference type="GO" id="GO:0016757">
    <property type="term" value="F:glycosyltransferase activity"/>
    <property type="evidence" value="ECO:0007669"/>
    <property type="project" value="UniProtKB-UniRule"/>
</dbReference>
<evidence type="ECO:0000313" key="9">
    <source>
        <dbReference type="EMBL" id="OXA54402.1"/>
    </source>
</evidence>
<dbReference type="OrthoDB" id="2526284at2759"/>
<keyword evidence="6 8" id="KW-1133">Transmembrane helix</keyword>
<keyword evidence="3 8" id="KW-0328">Glycosyltransferase</keyword>
<organism evidence="9 10">
    <name type="scientific">Folsomia candida</name>
    <name type="common">Springtail</name>
    <dbReference type="NCBI Taxonomy" id="158441"/>
    <lineage>
        <taxon>Eukaryota</taxon>
        <taxon>Metazoa</taxon>
        <taxon>Ecdysozoa</taxon>
        <taxon>Arthropoda</taxon>
        <taxon>Hexapoda</taxon>
        <taxon>Collembola</taxon>
        <taxon>Entomobryomorpha</taxon>
        <taxon>Isotomoidea</taxon>
        <taxon>Isotomidae</taxon>
        <taxon>Proisotominae</taxon>
        <taxon>Folsomia</taxon>
    </lineage>
</organism>
<evidence type="ECO:0000256" key="8">
    <source>
        <dbReference type="RuleBase" id="RU366017"/>
    </source>
</evidence>
<protein>
    <recommendedName>
        <fullName evidence="8">Glycosyltransferase family 92 protein</fullName>
        <ecNumber evidence="8">2.4.1.-</ecNumber>
    </recommendedName>
</protein>
<accession>A0A226E9V7</accession>
<evidence type="ECO:0000313" key="10">
    <source>
        <dbReference type="Proteomes" id="UP000198287"/>
    </source>
</evidence>
<keyword evidence="7 8" id="KW-0472">Membrane</keyword>
<dbReference type="PANTHER" id="PTHR21461:SF40">
    <property type="entry name" value="GLYCOSYLTRANSFERASE FAMILY 92 PROTEIN"/>
    <property type="match status" value="1"/>
</dbReference>
<dbReference type="GO" id="GO:0016020">
    <property type="term" value="C:membrane"/>
    <property type="evidence" value="ECO:0007669"/>
    <property type="project" value="UniProtKB-SubCell"/>
</dbReference>
<name>A0A226E9V7_FOLCA</name>
<keyword evidence="10" id="KW-1185">Reference proteome</keyword>
<sequence length="462" mass="53869">IYRFSYFREIYLAMYHALISRIFKGEAKFLLRLFCILAFLITAFLITQFSLQNLPSKFFPHQQSTFKLTLNQDQPNFKKIQLDEVDWQEIREASTFHNATYNPRFFVYSAYLDVKQNVLRVISITPSFSRQKMYCHIFDEELQQIAVVPGNISTTKDGGGYKYSMAFILCKLDINPYLIESKLIIKKAKFVTMLPFSKGSNLNFTSGNMVSNLLSIPDPARQGIEEPHKFGACVQPTFNYDRVAAFLEWIEFQKMMGVTQFTFYNMSIGPRVSCVMKSAAINEDEYIVPNPTFARNYYKLISVLDEAWRNMSRSGVVAVYQFASAFFDPDFGQFDSSTLATEQIPRFSIKDLQLYRYVTRHEPVYENGIRTKLISIPWNVIEPGLHYLYEAVPNAHQYMIPPDFGYMHHYRRFFGCPANCVFIRRAIDTKAHFYAQDISIRVKNMVKKLEKECDIGDLRNKR</sequence>
<keyword evidence="5 8" id="KW-0812">Transmembrane</keyword>
<evidence type="ECO:0000256" key="7">
    <source>
        <dbReference type="ARBA" id="ARBA00023136"/>
    </source>
</evidence>
<keyword evidence="4 8" id="KW-0808">Transferase</keyword>
<evidence type="ECO:0000256" key="2">
    <source>
        <dbReference type="ARBA" id="ARBA00007647"/>
    </source>
</evidence>
<evidence type="ECO:0000256" key="3">
    <source>
        <dbReference type="ARBA" id="ARBA00022676"/>
    </source>
</evidence>
<dbReference type="AlphaFoldDB" id="A0A226E9V7"/>
<comment type="subcellular location">
    <subcellularLocation>
        <location evidence="1">Membrane</location>
        <topology evidence="1">Single-pass membrane protein</topology>
    </subcellularLocation>
</comment>